<evidence type="ECO:0000313" key="6">
    <source>
        <dbReference type="EMBL" id="WAX58411.1"/>
    </source>
</evidence>
<dbReference type="InterPro" id="IPR000551">
    <property type="entry name" value="MerR-type_HTH_dom"/>
</dbReference>
<sequence length="138" mass="15287">MRTSELAERAGVNTQTLRYYERRGLLDRPPRSTSGYRNYPASAEQLVRFVKRAHELGFSLDEAAKLVQLAAGGPRACASARALATARIGEIERRLADLQRMRDSLVELVATCDLPRRDRKCSLLQALQTSDAVAGDGR</sequence>
<dbReference type="PROSITE" id="PS50937">
    <property type="entry name" value="HTH_MERR_2"/>
    <property type="match status" value="1"/>
</dbReference>
<keyword evidence="7" id="KW-1185">Reference proteome</keyword>
<dbReference type="PANTHER" id="PTHR30204:SF94">
    <property type="entry name" value="HEAVY METAL-DEPENDENT TRANSCRIPTIONAL REGULATOR HI_0293-RELATED"/>
    <property type="match status" value="1"/>
</dbReference>
<protein>
    <submittedName>
        <fullName evidence="6">MerR family transcriptional regulator</fullName>
    </submittedName>
</protein>
<dbReference type="PRINTS" id="PR00040">
    <property type="entry name" value="HTHMERR"/>
</dbReference>
<evidence type="ECO:0000256" key="3">
    <source>
        <dbReference type="ARBA" id="ARBA00023163"/>
    </source>
</evidence>
<dbReference type="EMBL" id="CP097463">
    <property type="protein sequence ID" value="WAX58411.1"/>
    <property type="molecule type" value="Genomic_DNA"/>
</dbReference>
<dbReference type="InterPro" id="IPR047057">
    <property type="entry name" value="MerR_fam"/>
</dbReference>
<organism evidence="6 7">
    <name type="scientific">Jatrophihabitans cynanchi</name>
    <dbReference type="NCBI Taxonomy" id="2944128"/>
    <lineage>
        <taxon>Bacteria</taxon>
        <taxon>Bacillati</taxon>
        <taxon>Actinomycetota</taxon>
        <taxon>Actinomycetes</taxon>
        <taxon>Jatrophihabitantales</taxon>
        <taxon>Jatrophihabitantaceae</taxon>
        <taxon>Jatrophihabitans</taxon>
    </lineage>
</organism>
<evidence type="ECO:0000256" key="4">
    <source>
        <dbReference type="SAM" id="Coils"/>
    </source>
</evidence>
<reference evidence="6" key="1">
    <citation type="submission" date="2022-05" db="EMBL/GenBank/DDBJ databases">
        <title>Jatrophihabitans sp. SB3-54 whole genome sequence.</title>
        <authorList>
            <person name="Suh M.K."/>
            <person name="Eom M.K."/>
            <person name="Kim J.S."/>
            <person name="Kim H.S."/>
            <person name="Do H.E."/>
            <person name="Shin Y.K."/>
            <person name="Lee J.-S."/>
        </authorList>
    </citation>
    <scope>NUCLEOTIDE SEQUENCE</scope>
    <source>
        <strain evidence="6">SB3-54</strain>
    </source>
</reference>
<dbReference type="SUPFAM" id="SSF46955">
    <property type="entry name" value="Putative DNA-binding domain"/>
    <property type="match status" value="1"/>
</dbReference>
<dbReference type="Pfam" id="PF13411">
    <property type="entry name" value="MerR_1"/>
    <property type="match status" value="1"/>
</dbReference>
<keyword evidence="2" id="KW-0238">DNA-binding</keyword>
<dbReference type="Proteomes" id="UP001164693">
    <property type="component" value="Chromosome"/>
</dbReference>
<feature type="domain" description="HTH merR-type" evidence="5">
    <location>
        <begin position="1"/>
        <end position="69"/>
    </location>
</feature>
<keyword evidence="3" id="KW-0804">Transcription</keyword>
<name>A0ABY7K559_9ACTN</name>
<feature type="coiled-coil region" evidence="4">
    <location>
        <begin position="81"/>
        <end position="108"/>
    </location>
</feature>
<dbReference type="SMART" id="SM00422">
    <property type="entry name" value="HTH_MERR"/>
    <property type="match status" value="1"/>
</dbReference>
<evidence type="ECO:0000313" key="7">
    <source>
        <dbReference type="Proteomes" id="UP001164693"/>
    </source>
</evidence>
<evidence type="ECO:0000259" key="5">
    <source>
        <dbReference type="PROSITE" id="PS50937"/>
    </source>
</evidence>
<evidence type="ECO:0000256" key="2">
    <source>
        <dbReference type="ARBA" id="ARBA00023125"/>
    </source>
</evidence>
<evidence type="ECO:0000256" key="1">
    <source>
        <dbReference type="ARBA" id="ARBA00023015"/>
    </source>
</evidence>
<dbReference type="PROSITE" id="PS00552">
    <property type="entry name" value="HTH_MERR_1"/>
    <property type="match status" value="1"/>
</dbReference>
<accession>A0ABY7K559</accession>
<dbReference type="RefSeq" id="WP_269444959.1">
    <property type="nucleotide sequence ID" value="NZ_CP097463.1"/>
</dbReference>
<dbReference type="PANTHER" id="PTHR30204">
    <property type="entry name" value="REDOX-CYCLING DRUG-SENSING TRANSCRIPTIONAL ACTIVATOR SOXR"/>
    <property type="match status" value="1"/>
</dbReference>
<keyword evidence="1" id="KW-0805">Transcription regulation</keyword>
<keyword evidence="4" id="KW-0175">Coiled coil</keyword>
<proteinExistence type="predicted"/>
<gene>
    <name evidence="6" type="ORF">M6B22_06505</name>
</gene>
<dbReference type="InterPro" id="IPR009061">
    <property type="entry name" value="DNA-bd_dom_put_sf"/>
</dbReference>
<dbReference type="Gene3D" id="1.10.1660.10">
    <property type="match status" value="1"/>
</dbReference>